<organism evidence="1 2">
    <name type="scientific">Pistacia integerrima</name>
    <dbReference type="NCBI Taxonomy" id="434235"/>
    <lineage>
        <taxon>Eukaryota</taxon>
        <taxon>Viridiplantae</taxon>
        <taxon>Streptophyta</taxon>
        <taxon>Embryophyta</taxon>
        <taxon>Tracheophyta</taxon>
        <taxon>Spermatophyta</taxon>
        <taxon>Magnoliopsida</taxon>
        <taxon>eudicotyledons</taxon>
        <taxon>Gunneridae</taxon>
        <taxon>Pentapetalae</taxon>
        <taxon>rosids</taxon>
        <taxon>malvids</taxon>
        <taxon>Sapindales</taxon>
        <taxon>Anacardiaceae</taxon>
        <taxon>Pistacia</taxon>
    </lineage>
</organism>
<reference evidence="2" key="1">
    <citation type="journal article" date="2023" name="G3 (Bethesda)">
        <title>Genome assembly and association tests identify interacting loci associated with vigor, precocity, and sex in interspecific pistachio rootstocks.</title>
        <authorList>
            <person name="Palmer W."/>
            <person name="Jacygrad E."/>
            <person name="Sagayaradj S."/>
            <person name="Cavanaugh K."/>
            <person name="Han R."/>
            <person name="Bertier L."/>
            <person name="Beede B."/>
            <person name="Kafkas S."/>
            <person name="Golino D."/>
            <person name="Preece J."/>
            <person name="Michelmore R."/>
        </authorList>
    </citation>
    <scope>NUCLEOTIDE SEQUENCE [LARGE SCALE GENOMIC DNA]</scope>
</reference>
<dbReference type="EMBL" id="CM047746">
    <property type="protein sequence ID" value="KAJ0020329.1"/>
    <property type="molecule type" value="Genomic_DNA"/>
</dbReference>
<protein>
    <submittedName>
        <fullName evidence="1">Uncharacterized protein</fullName>
    </submittedName>
</protein>
<accession>A0ACC0XPY4</accession>
<proteinExistence type="predicted"/>
<keyword evidence="2" id="KW-1185">Reference proteome</keyword>
<comment type="caution">
    <text evidence="1">The sequence shown here is derived from an EMBL/GenBank/DDBJ whole genome shotgun (WGS) entry which is preliminary data.</text>
</comment>
<evidence type="ECO:0000313" key="2">
    <source>
        <dbReference type="Proteomes" id="UP001163603"/>
    </source>
</evidence>
<sequence length="134" mass="14650">MGDSNDASTSNPKNKEVANSKKEGLIHLSKWKKGIRMGNSFQCLAIDQEFDGMEATTNQSLISLVDVEIEADCKYDTSDSDIDSDLRSLLKFIKDGNNLRKVSNEIGLGKGCANSPTNSLSVITFAYQNIRGLN</sequence>
<dbReference type="Proteomes" id="UP001163603">
    <property type="component" value="Chromosome 11"/>
</dbReference>
<name>A0ACC0XPY4_9ROSI</name>
<gene>
    <name evidence="1" type="ORF">Pint_32085</name>
</gene>
<evidence type="ECO:0000313" key="1">
    <source>
        <dbReference type="EMBL" id="KAJ0020329.1"/>
    </source>
</evidence>